<keyword evidence="4" id="KW-0813">Transport</keyword>
<proteinExistence type="inferred from homology"/>
<reference evidence="11" key="1">
    <citation type="journal article" date="2023" name="Plant J.">
        <title>Genome sequences and population genomics provide insights into the demographic history, inbreeding, and mutation load of two 'living fossil' tree species of Dipteronia.</title>
        <authorList>
            <person name="Feng Y."/>
            <person name="Comes H.P."/>
            <person name="Chen J."/>
            <person name="Zhu S."/>
            <person name="Lu R."/>
            <person name="Zhang X."/>
            <person name="Li P."/>
            <person name="Qiu J."/>
            <person name="Olsen K.M."/>
            <person name="Qiu Y."/>
        </authorList>
    </citation>
    <scope>NUCLEOTIDE SEQUENCE</scope>
    <source>
        <strain evidence="11">KIB01</strain>
    </source>
</reference>
<feature type="transmembrane region" description="Helical" evidence="10">
    <location>
        <begin position="146"/>
        <end position="169"/>
    </location>
</feature>
<evidence type="ECO:0000313" key="12">
    <source>
        <dbReference type="Proteomes" id="UP001280121"/>
    </source>
</evidence>
<feature type="transmembrane region" description="Helical" evidence="10">
    <location>
        <begin position="445"/>
        <end position="464"/>
    </location>
</feature>
<evidence type="ECO:0000256" key="10">
    <source>
        <dbReference type="SAM" id="Phobius"/>
    </source>
</evidence>
<name>A0AAD9XGY4_9ROSI</name>
<comment type="pathway">
    <text evidence="2">Glycan biosynthesis; sucrose metabolism.</text>
</comment>
<dbReference type="AlphaFoldDB" id="A0AAD9XGY4"/>
<dbReference type="NCBIfam" id="TIGR01301">
    <property type="entry name" value="GPH_sucrose"/>
    <property type="match status" value="1"/>
</dbReference>
<evidence type="ECO:0000256" key="5">
    <source>
        <dbReference type="ARBA" id="ARBA00022597"/>
    </source>
</evidence>
<evidence type="ECO:0000256" key="2">
    <source>
        <dbReference type="ARBA" id="ARBA00004914"/>
    </source>
</evidence>
<dbReference type="InterPro" id="IPR036259">
    <property type="entry name" value="MFS_trans_sf"/>
</dbReference>
<evidence type="ECO:0000256" key="1">
    <source>
        <dbReference type="ARBA" id="ARBA00004141"/>
    </source>
</evidence>
<evidence type="ECO:0000256" key="8">
    <source>
        <dbReference type="ARBA" id="ARBA00022989"/>
    </source>
</evidence>
<dbReference type="PANTHER" id="PTHR19432:SF68">
    <property type="entry name" value="SUCROSE TRANSPORT PROTEIN SUC8-LIKE"/>
    <property type="match status" value="1"/>
</dbReference>
<dbReference type="Proteomes" id="UP001280121">
    <property type="component" value="Unassembled WGS sequence"/>
</dbReference>
<keyword evidence="9 10" id="KW-0472">Membrane</keyword>
<evidence type="ECO:0000256" key="4">
    <source>
        <dbReference type="ARBA" id="ARBA00022448"/>
    </source>
</evidence>
<dbReference type="GO" id="GO:0008506">
    <property type="term" value="F:sucrose:proton symporter activity"/>
    <property type="evidence" value="ECO:0007669"/>
    <property type="project" value="TreeGrafter"/>
</dbReference>
<evidence type="ECO:0000313" key="11">
    <source>
        <dbReference type="EMBL" id="KAK2659239.1"/>
    </source>
</evidence>
<accession>A0AAD9XGY4</accession>
<feature type="transmembrane region" description="Helical" evidence="10">
    <location>
        <begin position="251"/>
        <end position="270"/>
    </location>
</feature>
<comment type="subcellular location">
    <subcellularLocation>
        <location evidence="1">Membrane</location>
        <topology evidence="1">Multi-pass membrane protein</topology>
    </subcellularLocation>
</comment>
<keyword evidence="7" id="KW-0769">Symport</keyword>
<evidence type="ECO:0000256" key="9">
    <source>
        <dbReference type="ARBA" id="ARBA00023136"/>
    </source>
</evidence>
<keyword evidence="5" id="KW-0762">Sugar transport</keyword>
<dbReference type="Gene3D" id="1.20.1250.20">
    <property type="entry name" value="MFS general substrate transporter like domains"/>
    <property type="match status" value="1"/>
</dbReference>
<dbReference type="GO" id="GO:0005773">
    <property type="term" value="C:vacuole"/>
    <property type="evidence" value="ECO:0007669"/>
    <property type="project" value="TreeGrafter"/>
</dbReference>
<dbReference type="Pfam" id="PF13347">
    <property type="entry name" value="MFS_2"/>
    <property type="match status" value="1"/>
</dbReference>
<feature type="transmembrane region" description="Helical" evidence="10">
    <location>
        <begin position="189"/>
        <end position="213"/>
    </location>
</feature>
<dbReference type="EMBL" id="JANJYI010000002">
    <property type="protein sequence ID" value="KAK2659239.1"/>
    <property type="molecule type" value="Genomic_DNA"/>
</dbReference>
<protein>
    <recommendedName>
        <fullName evidence="13">Sucrose transporter</fullName>
    </recommendedName>
</protein>
<evidence type="ECO:0000256" key="7">
    <source>
        <dbReference type="ARBA" id="ARBA00022847"/>
    </source>
</evidence>
<dbReference type="InterPro" id="IPR005989">
    <property type="entry name" value="Suc_symporter_pln"/>
</dbReference>
<organism evidence="11 12">
    <name type="scientific">Dipteronia dyeriana</name>
    <dbReference type="NCBI Taxonomy" id="168575"/>
    <lineage>
        <taxon>Eukaryota</taxon>
        <taxon>Viridiplantae</taxon>
        <taxon>Streptophyta</taxon>
        <taxon>Embryophyta</taxon>
        <taxon>Tracheophyta</taxon>
        <taxon>Spermatophyta</taxon>
        <taxon>Magnoliopsida</taxon>
        <taxon>eudicotyledons</taxon>
        <taxon>Gunneridae</taxon>
        <taxon>Pentapetalae</taxon>
        <taxon>rosids</taxon>
        <taxon>malvids</taxon>
        <taxon>Sapindales</taxon>
        <taxon>Sapindaceae</taxon>
        <taxon>Hippocastanoideae</taxon>
        <taxon>Acereae</taxon>
        <taxon>Dipteronia</taxon>
    </lineage>
</organism>
<keyword evidence="12" id="KW-1185">Reference proteome</keyword>
<feature type="transmembrane region" description="Helical" evidence="10">
    <location>
        <begin position="412"/>
        <end position="433"/>
    </location>
</feature>
<feature type="transmembrane region" description="Helical" evidence="10">
    <location>
        <begin position="69"/>
        <end position="87"/>
    </location>
</feature>
<dbReference type="CDD" id="cd17313">
    <property type="entry name" value="MFS_SLC45_SUC"/>
    <property type="match status" value="1"/>
</dbReference>
<feature type="transmembrane region" description="Helical" evidence="10">
    <location>
        <begin position="332"/>
        <end position="350"/>
    </location>
</feature>
<dbReference type="SUPFAM" id="SSF103473">
    <property type="entry name" value="MFS general substrate transporter"/>
    <property type="match status" value="1"/>
</dbReference>
<evidence type="ECO:0000256" key="3">
    <source>
        <dbReference type="ARBA" id="ARBA00007134"/>
    </source>
</evidence>
<gene>
    <name evidence="11" type="ORF">Ddye_005772</name>
</gene>
<evidence type="ECO:0000256" key="6">
    <source>
        <dbReference type="ARBA" id="ARBA00022692"/>
    </source>
</evidence>
<comment type="similarity">
    <text evidence="3">Belongs to the glycoside-pentoside-hexuronide (GPH) cation symporter transporter (TC 2.A.2.4) family.</text>
</comment>
<keyword evidence="6 10" id="KW-0812">Transmembrane</keyword>
<feature type="transmembrane region" description="Helical" evidence="10">
    <location>
        <begin position="376"/>
        <end position="400"/>
    </location>
</feature>
<feature type="transmembrane region" description="Helical" evidence="10">
    <location>
        <begin position="301"/>
        <end position="320"/>
    </location>
</feature>
<dbReference type="PANTHER" id="PTHR19432">
    <property type="entry name" value="SUGAR TRANSPORTER"/>
    <property type="match status" value="1"/>
</dbReference>
<feature type="transmembrane region" description="Helical" evidence="10">
    <location>
        <begin position="37"/>
        <end position="57"/>
    </location>
</feature>
<dbReference type="GO" id="GO:0005886">
    <property type="term" value="C:plasma membrane"/>
    <property type="evidence" value="ECO:0007669"/>
    <property type="project" value="InterPro"/>
</dbReference>
<sequence>MSVSTIAVGVQFAWALQISLLTPYIQTLGVPESFSALIWIYGAFSGMVLQPILGYKSDRCTSRFGRRRPFIVAGTAIACLSFILIGFTKDIGYLTGDSVDQRLKPRAVAVFVLGFWLIDVANNTLQGPCRALLADLCFFDHRAMRTAMSWFSFFMAVGNVLGYAAGASAHIHNLFPWARTGLCRVNCENLKACFIIAVFLLLLVTLTAIFSVSEVQLSEELMRKQFNNNNEAMLFIEQVVSVFHNMKKPMWLLLVVTFLTWLAWFPFILMGTDWVGKEVFGGKVQGDKSSKSRYELGVRSGSMGMMVNSLVVAVASLTIGPLTRVMGGMKNVWGVANFLLAGGLIGAAVITKMAEEWWSIAPADSIFPPGLMSSTWVVYFVLGFSLAATYSIPFAMATIYCSVDGGGQGLSLGVLNLAIVFPQMISLIGSGPLNTLFGGCNNAPSFVFGAVVATISAIISIFVLPDPLQQDTLRSTFKGR</sequence>
<keyword evidence="8 10" id="KW-1133">Transmembrane helix</keyword>
<evidence type="ECO:0008006" key="13">
    <source>
        <dbReference type="Google" id="ProtNLM"/>
    </source>
</evidence>
<comment type="caution">
    <text evidence="11">The sequence shown here is derived from an EMBL/GenBank/DDBJ whole genome shotgun (WGS) entry which is preliminary data.</text>
</comment>
<feature type="transmembrane region" description="Helical" evidence="10">
    <location>
        <begin position="107"/>
        <end position="125"/>
    </location>
</feature>